<evidence type="ECO:0000313" key="3">
    <source>
        <dbReference type="EMBL" id="CAD7014092.1"/>
    </source>
</evidence>
<dbReference type="AlphaFoldDB" id="A0A811VJ19"/>
<name>A0A811VJ19_CERCA</name>
<feature type="signal peptide" evidence="2">
    <location>
        <begin position="1"/>
        <end position="30"/>
    </location>
</feature>
<dbReference type="OrthoDB" id="6159439at2759"/>
<protein>
    <submittedName>
        <fullName evidence="3">(Mediterranean fruit fly) hypothetical protein</fullName>
    </submittedName>
</protein>
<evidence type="ECO:0000256" key="2">
    <source>
        <dbReference type="SAM" id="SignalP"/>
    </source>
</evidence>
<comment type="caution">
    <text evidence="3">The sequence shown here is derived from an EMBL/GenBank/DDBJ whole genome shotgun (WGS) entry which is preliminary data.</text>
</comment>
<proteinExistence type="predicted"/>
<evidence type="ECO:0000313" key="4">
    <source>
        <dbReference type="Proteomes" id="UP000606786"/>
    </source>
</evidence>
<gene>
    <name evidence="3" type="ORF">CCAP1982_LOCUS22098</name>
</gene>
<sequence>LMMTPPICVATCRWRICAIWIITWLQCCNSQHNNINMAHTIYAVAIARPPPSPWSRHAFRHTAATALRVTSPAPASGQLSQCNDVVPHQSITNASGGANNHLNYPPLDAAGSADQSGSTRNSPSMNSSDYSIQCIKWWRRVIGKRRCTTPSSPPSASAFVTPPSSVTKLAVHLRRHCRRRTTVTNNIWPHLQHTPGTGTGAGTTGAKIRQIIVANIG</sequence>
<dbReference type="Proteomes" id="UP000606786">
    <property type="component" value="Unassembled WGS sequence"/>
</dbReference>
<dbReference type="EMBL" id="CAJHJT010000056">
    <property type="protein sequence ID" value="CAD7014092.1"/>
    <property type="molecule type" value="Genomic_DNA"/>
</dbReference>
<feature type="chain" id="PRO_5032618577" evidence="2">
    <location>
        <begin position="31"/>
        <end position="217"/>
    </location>
</feature>
<reference evidence="3" key="1">
    <citation type="submission" date="2020-11" db="EMBL/GenBank/DDBJ databases">
        <authorList>
            <person name="Whitehead M."/>
        </authorList>
    </citation>
    <scope>NUCLEOTIDE SEQUENCE</scope>
    <source>
        <strain evidence="3">EGII</strain>
    </source>
</reference>
<keyword evidence="2" id="KW-0732">Signal</keyword>
<organism evidence="3 4">
    <name type="scientific">Ceratitis capitata</name>
    <name type="common">Mediterranean fruit fly</name>
    <name type="synonym">Tephritis capitata</name>
    <dbReference type="NCBI Taxonomy" id="7213"/>
    <lineage>
        <taxon>Eukaryota</taxon>
        <taxon>Metazoa</taxon>
        <taxon>Ecdysozoa</taxon>
        <taxon>Arthropoda</taxon>
        <taxon>Hexapoda</taxon>
        <taxon>Insecta</taxon>
        <taxon>Pterygota</taxon>
        <taxon>Neoptera</taxon>
        <taxon>Endopterygota</taxon>
        <taxon>Diptera</taxon>
        <taxon>Brachycera</taxon>
        <taxon>Muscomorpha</taxon>
        <taxon>Tephritoidea</taxon>
        <taxon>Tephritidae</taxon>
        <taxon>Ceratitis</taxon>
        <taxon>Ceratitis</taxon>
    </lineage>
</organism>
<evidence type="ECO:0000256" key="1">
    <source>
        <dbReference type="SAM" id="MobiDB-lite"/>
    </source>
</evidence>
<accession>A0A811VJ19</accession>
<feature type="region of interest" description="Disordered" evidence="1">
    <location>
        <begin position="102"/>
        <end position="128"/>
    </location>
</feature>
<keyword evidence="4" id="KW-1185">Reference proteome</keyword>
<feature type="non-terminal residue" evidence="3">
    <location>
        <position position="1"/>
    </location>
</feature>
<feature type="compositionally biased region" description="Polar residues" evidence="1">
    <location>
        <begin position="113"/>
        <end position="128"/>
    </location>
</feature>